<dbReference type="InterPro" id="IPR028098">
    <property type="entry name" value="Glyco_trans_4-like_N"/>
</dbReference>
<organism evidence="3 4">
    <name type="scientific">Carboxylicivirga mesophila</name>
    <dbReference type="NCBI Taxonomy" id="1166478"/>
    <lineage>
        <taxon>Bacteria</taxon>
        <taxon>Pseudomonadati</taxon>
        <taxon>Bacteroidota</taxon>
        <taxon>Bacteroidia</taxon>
        <taxon>Marinilabiliales</taxon>
        <taxon>Marinilabiliaceae</taxon>
        <taxon>Carboxylicivirga</taxon>
    </lineage>
</organism>
<dbReference type="EMBL" id="JAGUCN010000002">
    <property type="protein sequence ID" value="MBS2210214.1"/>
    <property type="molecule type" value="Genomic_DNA"/>
</dbReference>
<accession>A0ABS5K5G0</accession>
<feature type="domain" description="Glycosyltransferase subfamily 4-like N-terminal" evidence="2">
    <location>
        <begin position="14"/>
        <end position="200"/>
    </location>
</feature>
<dbReference type="Gene3D" id="3.40.50.2000">
    <property type="entry name" value="Glycogen Phosphorylase B"/>
    <property type="match status" value="2"/>
</dbReference>
<dbReference type="PANTHER" id="PTHR45947:SF13">
    <property type="entry name" value="TRANSFERASE"/>
    <property type="match status" value="1"/>
</dbReference>
<dbReference type="SUPFAM" id="SSF53756">
    <property type="entry name" value="UDP-Glycosyltransferase/glycogen phosphorylase"/>
    <property type="match status" value="1"/>
</dbReference>
<dbReference type="Proteomes" id="UP000721861">
    <property type="component" value="Unassembled WGS sequence"/>
</dbReference>
<comment type="caution">
    <text evidence="3">The sequence shown here is derived from an EMBL/GenBank/DDBJ whole genome shotgun (WGS) entry which is preliminary data.</text>
</comment>
<dbReference type="Pfam" id="PF00534">
    <property type="entry name" value="Glycos_transf_1"/>
    <property type="match status" value="1"/>
</dbReference>
<evidence type="ECO:0000313" key="4">
    <source>
        <dbReference type="Proteomes" id="UP000721861"/>
    </source>
</evidence>
<protein>
    <submittedName>
        <fullName evidence="3">Glycosyltransferase family 4 protein</fullName>
    </submittedName>
</protein>
<sequence>MRVLFIHNRYQQAGGEDTVVKMEMDMLRENGNEVDLLEFNNDNITTLTDKLRAFVSSIYSFSTKRIVETKISETSYDVIHVHNFFPLVSPSVYDAAYKYKIPIVQTLHNYRIICPGALLMQDGKICEKCLKGNYFNAMIYKCYRNSILGSLSIALMDGVHRAINTWNNKINKVICLTEFAKNKFIEGGIDKNKLVVKPNFLLIKEDLPEEINRENVGLFVGRISEEKGINSLIEIHDKLKGLILIVGDGPAIDKLKGLSKFKILGRKSNKEVVELMRKSSFLLFPSIWYEGLPMTILEAFSNKLPVIATNIGAMKELIKDDSNGLHYNIGRSEEMAEKINWAFDNYEQFRKYGLNAYITFKESYSSEVNYSKQIEIYKQVINENKGK</sequence>
<reference evidence="3 4" key="1">
    <citation type="journal article" date="2014" name="Int. J. Syst. Evol. Microbiol.">
        <title>Carboxylicivirga gen. nov. in the family Marinilabiliaceae with two novel species, Carboxylicivirga mesophila sp. nov. and Carboxylicivirga taeanensis sp. nov., and reclassification of Cytophaga fermentans as Saccharicrinis fermentans gen. nov., comb. nov.</title>
        <authorList>
            <person name="Yang S.H."/>
            <person name="Seo H.S."/>
            <person name="Woo J.H."/>
            <person name="Oh H.M."/>
            <person name="Jang H."/>
            <person name="Lee J.H."/>
            <person name="Kim S.J."/>
            <person name="Kwon K.K."/>
        </authorList>
    </citation>
    <scope>NUCLEOTIDE SEQUENCE [LARGE SCALE GENOMIC DNA]</scope>
    <source>
        <strain evidence="3 4">JCM 18290</strain>
    </source>
</reference>
<dbReference type="CDD" id="cd03801">
    <property type="entry name" value="GT4_PimA-like"/>
    <property type="match status" value="1"/>
</dbReference>
<feature type="domain" description="Glycosyl transferase family 1" evidence="1">
    <location>
        <begin position="212"/>
        <end position="357"/>
    </location>
</feature>
<dbReference type="Pfam" id="PF13439">
    <property type="entry name" value="Glyco_transf_4"/>
    <property type="match status" value="1"/>
</dbReference>
<evidence type="ECO:0000313" key="3">
    <source>
        <dbReference type="EMBL" id="MBS2210214.1"/>
    </source>
</evidence>
<dbReference type="InterPro" id="IPR001296">
    <property type="entry name" value="Glyco_trans_1"/>
</dbReference>
<proteinExistence type="predicted"/>
<dbReference type="RefSeq" id="WP_212224863.1">
    <property type="nucleotide sequence ID" value="NZ_JAGUCN010000002.1"/>
</dbReference>
<keyword evidence="4" id="KW-1185">Reference proteome</keyword>
<dbReference type="PANTHER" id="PTHR45947">
    <property type="entry name" value="SULFOQUINOVOSYL TRANSFERASE SQD2"/>
    <property type="match status" value="1"/>
</dbReference>
<dbReference type="InterPro" id="IPR050194">
    <property type="entry name" value="Glycosyltransferase_grp1"/>
</dbReference>
<evidence type="ECO:0000259" key="2">
    <source>
        <dbReference type="Pfam" id="PF13439"/>
    </source>
</evidence>
<name>A0ABS5K5G0_9BACT</name>
<gene>
    <name evidence="3" type="ORF">KEM09_02310</name>
</gene>
<evidence type="ECO:0000259" key="1">
    <source>
        <dbReference type="Pfam" id="PF00534"/>
    </source>
</evidence>